<evidence type="ECO:0000313" key="3">
    <source>
        <dbReference type="EnsemblMetazoa" id="CLYHEMP013116.1"/>
    </source>
</evidence>
<dbReference type="EnsemblMetazoa" id="CLYHEMT013116.1">
    <property type="protein sequence ID" value="CLYHEMP013116.1"/>
    <property type="gene ID" value="CLYHEMG013116"/>
</dbReference>
<reference evidence="3" key="1">
    <citation type="submission" date="2021-01" db="UniProtKB">
        <authorList>
            <consortium name="EnsemblMetazoa"/>
        </authorList>
    </citation>
    <scope>IDENTIFICATION</scope>
</reference>
<dbReference type="InterPro" id="IPR014716">
    <property type="entry name" value="Fibrinogen_a/b/g_C_1"/>
</dbReference>
<sequence length="326" mass="37906">MTFCKFLLLVLKFPLIFGEYETPDMPFLPFKMESQNTAISGPSPWLIQEFTSKDKCFKTCLQNFTLCGHVQYKEISANRWFCQLYDVIENLFDYLVSQIGETLYSAQHQDLDCSDWKDRGYPIPGTYWIFRNRTKMRTVCNTGNPPWTLIQKRTSAYEFDRSWEEYKNGFGDPETNFWIGNDKIHKLTYGREMQIRFTGEPYSKPKKFCIYTGFYIEGEENKYRLHTGAHTGGSATYAGDWSLHNGSLFSVRSQDNDGWANHNCAVKFKLNGWWLGIVEDGTPYCAELAFNGDWDGQSPDTGPFWKSLDGYKSLKATTMEIRFKEL</sequence>
<dbReference type="RefSeq" id="XP_066913714.1">
    <property type="nucleotide sequence ID" value="XM_067057613.1"/>
</dbReference>
<dbReference type="SMART" id="SM00186">
    <property type="entry name" value="FBG"/>
    <property type="match status" value="1"/>
</dbReference>
<keyword evidence="1" id="KW-0732">Signal</keyword>
<evidence type="ECO:0000313" key="4">
    <source>
        <dbReference type="Proteomes" id="UP000594262"/>
    </source>
</evidence>
<organism evidence="3 4">
    <name type="scientific">Clytia hemisphaerica</name>
    <dbReference type="NCBI Taxonomy" id="252671"/>
    <lineage>
        <taxon>Eukaryota</taxon>
        <taxon>Metazoa</taxon>
        <taxon>Cnidaria</taxon>
        <taxon>Hydrozoa</taxon>
        <taxon>Hydroidolina</taxon>
        <taxon>Leptothecata</taxon>
        <taxon>Obeliida</taxon>
        <taxon>Clytiidae</taxon>
        <taxon>Clytia</taxon>
    </lineage>
</organism>
<evidence type="ECO:0000256" key="1">
    <source>
        <dbReference type="SAM" id="SignalP"/>
    </source>
</evidence>
<name>A0A7M5WU61_9CNID</name>
<dbReference type="GeneID" id="136800995"/>
<feature type="chain" id="PRO_5029790863" description="Fibrinogen C-terminal domain-containing protein" evidence="1">
    <location>
        <begin position="19"/>
        <end position="326"/>
    </location>
</feature>
<dbReference type="Pfam" id="PF00147">
    <property type="entry name" value="Fibrinogen_C"/>
    <property type="match status" value="1"/>
</dbReference>
<dbReference type="PANTHER" id="PTHR19143:SF185">
    <property type="entry name" value="ANGIOPOIETIN-RELATED PROTEIN 5"/>
    <property type="match status" value="1"/>
</dbReference>
<dbReference type="OrthoDB" id="7735550at2759"/>
<dbReference type="PANTHER" id="PTHR19143">
    <property type="entry name" value="FIBRINOGEN/TENASCIN/ANGIOPOEITIN"/>
    <property type="match status" value="1"/>
</dbReference>
<feature type="signal peptide" evidence="1">
    <location>
        <begin position="1"/>
        <end position="18"/>
    </location>
</feature>
<feature type="domain" description="Fibrinogen C-terminal" evidence="2">
    <location>
        <begin position="104"/>
        <end position="325"/>
    </location>
</feature>
<keyword evidence="4" id="KW-1185">Reference proteome</keyword>
<dbReference type="InterPro" id="IPR050373">
    <property type="entry name" value="Fibrinogen_C-term_domain"/>
</dbReference>
<dbReference type="InterPro" id="IPR036056">
    <property type="entry name" value="Fibrinogen-like_C"/>
</dbReference>
<dbReference type="InterPro" id="IPR002181">
    <property type="entry name" value="Fibrinogen_a/b/g_C_dom"/>
</dbReference>
<dbReference type="Proteomes" id="UP000594262">
    <property type="component" value="Unplaced"/>
</dbReference>
<proteinExistence type="predicted"/>
<dbReference type="AlphaFoldDB" id="A0A7M5WU61"/>
<protein>
    <recommendedName>
        <fullName evidence="2">Fibrinogen C-terminal domain-containing protein</fullName>
    </recommendedName>
</protein>
<accession>A0A7M5WU61</accession>
<dbReference type="SUPFAM" id="SSF56496">
    <property type="entry name" value="Fibrinogen C-terminal domain-like"/>
    <property type="match status" value="1"/>
</dbReference>
<dbReference type="Gene3D" id="3.90.215.10">
    <property type="entry name" value="Gamma Fibrinogen, chain A, domain 1"/>
    <property type="match status" value="1"/>
</dbReference>
<dbReference type="GO" id="GO:0005615">
    <property type="term" value="C:extracellular space"/>
    <property type="evidence" value="ECO:0007669"/>
    <property type="project" value="TreeGrafter"/>
</dbReference>
<evidence type="ECO:0000259" key="2">
    <source>
        <dbReference type="PROSITE" id="PS51406"/>
    </source>
</evidence>
<dbReference type="PROSITE" id="PS51406">
    <property type="entry name" value="FIBRINOGEN_C_2"/>
    <property type="match status" value="1"/>
</dbReference>